<reference evidence="1" key="1">
    <citation type="submission" date="2023-10" db="EMBL/GenBank/DDBJ databases">
        <authorList>
            <person name="Chen Y."/>
            <person name="Shah S."/>
            <person name="Dougan E. K."/>
            <person name="Thang M."/>
            <person name="Chan C."/>
        </authorList>
    </citation>
    <scope>NUCLEOTIDE SEQUENCE [LARGE SCALE GENOMIC DNA]</scope>
</reference>
<protein>
    <submittedName>
        <fullName evidence="1">Uncharacterized protein</fullName>
    </submittedName>
</protein>
<proteinExistence type="predicted"/>
<keyword evidence="2" id="KW-1185">Reference proteome</keyword>
<sequence length="172" mass="18370">MAALADARALMTQKAEAHEADKCANRSHIFEAKQTFVKLTSGLMSMERKCKTAAEVVARKHAQAAKSAAEQVLQELRAALRRSGCTVDGLFEDHAAAGALELSDAQLGELVRSLPGHGVDPERGAQALRVGLPSGRGTSRTQLGECLQEFASCARRVSPSQTTARRTRTTKA</sequence>
<comment type="caution">
    <text evidence="1">The sequence shown here is derived from an EMBL/GenBank/DDBJ whole genome shotgun (WGS) entry which is preliminary data.</text>
</comment>
<organism evidence="1 2">
    <name type="scientific">Prorocentrum cordatum</name>
    <dbReference type="NCBI Taxonomy" id="2364126"/>
    <lineage>
        <taxon>Eukaryota</taxon>
        <taxon>Sar</taxon>
        <taxon>Alveolata</taxon>
        <taxon>Dinophyceae</taxon>
        <taxon>Prorocentrales</taxon>
        <taxon>Prorocentraceae</taxon>
        <taxon>Prorocentrum</taxon>
    </lineage>
</organism>
<dbReference type="EMBL" id="CAUYUJ010015448">
    <property type="protein sequence ID" value="CAK0854030.1"/>
    <property type="molecule type" value="Genomic_DNA"/>
</dbReference>
<evidence type="ECO:0000313" key="1">
    <source>
        <dbReference type="EMBL" id="CAK0854030.1"/>
    </source>
</evidence>
<gene>
    <name evidence="1" type="ORF">PCOR1329_LOCUS45315</name>
</gene>
<name>A0ABN9U6Y8_9DINO</name>
<dbReference type="Proteomes" id="UP001189429">
    <property type="component" value="Unassembled WGS sequence"/>
</dbReference>
<accession>A0ABN9U6Y8</accession>
<evidence type="ECO:0000313" key="2">
    <source>
        <dbReference type="Proteomes" id="UP001189429"/>
    </source>
</evidence>